<protein>
    <submittedName>
        <fullName evidence="1">Uncharacterized protein</fullName>
    </submittedName>
</protein>
<gene>
    <name evidence="1" type="ORF">BC343_13975</name>
</gene>
<comment type="caution">
    <text evidence="1">The sequence shown here is derived from an EMBL/GenBank/DDBJ whole genome shotgun (WGS) entry which is preliminary data.</text>
</comment>
<keyword evidence="2" id="KW-1185">Reference proteome</keyword>
<dbReference type="OrthoDB" id="751263at2"/>
<accession>A0A1S9PB87</accession>
<proteinExistence type="predicted"/>
<sequence>MPIQNHYFKFRNPFDFSPHQYDIGRPFLSNRKLEDNFFLLKVYKLEAIEYKHFYHYQLDFYVKAKHGKEEAFFNHVYDAVINRIRHFKRQDPFSSKYASGLEQTRKLESFLAFLKTIDQWHTVEPLESVIGEKDKLIEELK</sequence>
<dbReference type="AlphaFoldDB" id="A0A1S9PB87"/>
<dbReference type="EMBL" id="MBTF01000035">
    <property type="protein sequence ID" value="OOQ57878.1"/>
    <property type="molecule type" value="Genomic_DNA"/>
</dbReference>
<reference evidence="1 2" key="1">
    <citation type="submission" date="2016-07" db="EMBL/GenBank/DDBJ databases">
        <title>Genomic analysis of zinc-resistant bacterium Mucilaginibacter pedocola TBZ30.</title>
        <authorList>
            <person name="Huang J."/>
            <person name="Tang J."/>
        </authorList>
    </citation>
    <scope>NUCLEOTIDE SEQUENCE [LARGE SCALE GENOMIC DNA]</scope>
    <source>
        <strain evidence="1 2">TBZ30</strain>
    </source>
</reference>
<organism evidence="1 2">
    <name type="scientific">Mucilaginibacter pedocola</name>
    <dbReference type="NCBI Taxonomy" id="1792845"/>
    <lineage>
        <taxon>Bacteria</taxon>
        <taxon>Pseudomonadati</taxon>
        <taxon>Bacteroidota</taxon>
        <taxon>Sphingobacteriia</taxon>
        <taxon>Sphingobacteriales</taxon>
        <taxon>Sphingobacteriaceae</taxon>
        <taxon>Mucilaginibacter</taxon>
    </lineage>
</organism>
<dbReference type="STRING" id="1792845.BC343_13975"/>
<name>A0A1S9PB87_9SPHI</name>
<evidence type="ECO:0000313" key="1">
    <source>
        <dbReference type="EMBL" id="OOQ57878.1"/>
    </source>
</evidence>
<dbReference type="RefSeq" id="WP_078350485.1">
    <property type="nucleotide sequence ID" value="NZ_MBTF01000035.1"/>
</dbReference>
<dbReference type="Proteomes" id="UP000189739">
    <property type="component" value="Unassembled WGS sequence"/>
</dbReference>
<evidence type="ECO:0000313" key="2">
    <source>
        <dbReference type="Proteomes" id="UP000189739"/>
    </source>
</evidence>